<protein>
    <submittedName>
        <fullName evidence="2">TIGR04086 family membrane protein</fullName>
    </submittedName>
</protein>
<evidence type="ECO:0000313" key="2">
    <source>
        <dbReference type="EMBL" id="RJG21224.1"/>
    </source>
</evidence>
<gene>
    <name evidence="2" type="ORF">DQX05_22210</name>
</gene>
<comment type="caution">
    <text evidence="2">The sequence shown here is derived from an EMBL/GenBank/DDBJ whole genome shotgun (WGS) entry which is preliminary data.</text>
</comment>
<dbReference type="InterPro" id="IPR023804">
    <property type="entry name" value="DUF3792_TM"/>
</dbReference>
<keyword evidence="1" id="KW-0812">Transmembrane</keyword>
<sequence>MNALQRVSQWKPNHPILAGIVNSFIWMAMGALALSVLLYSSSANEDKTLSYIYLVHIIALFIGGWTAGRRSGRRGWYYGGLTGFCYAMLVLIIGFLAMDAGISLQKLVLVVAACACGALGGIFGVNMSRNK</sequence>
<dbReference type="NCBIfam" id="TIGR04086">
    <property type="entry name" value="TIGR04086_membr"/>
    <property type="match status" value="1"/>
</dbReference>
<feature type="transmembrane region" description="Helical" evidence="1">
    <location>
        <begin position="75"/>
        <end position="98"/>
    </location>
</feature>
<feature type="transmembrane region" description="Helical" evidence="1">
    <location>
        <begin position="51"/>
        <end position="68"/>
    </location>
</feature>
<feature type="transmembrane region" description="Helical" evidence="1">
    <location>
        <begin position="16"/>
        <end position="39"/>
    </location>
</feature>
<reference evidence="2 3" key="1">
    <citation type="submission" date="2018-09" db="EMBL/GenBank/DDBJ databases">
        <title>Paenibacillus SK2017-BO5.</title>
        <authorList>
            <person name="Piskunova J.V."/>
            <person name="Dubiley S.A."/>
            <person name="Severinov K.V."/>
        </authorList>
    </citation>
    <scope>NUCLEOTIDE SEQUENCE [LARGE SCALE GENOMIC DNA]</scope>
    <source>
        <strain evidence="2 3">BO5</strain>
    </source>
</reference>
<dbReference type="AlphaFoldDB" id="A0A3A3GGU8"/>
<evidence type="ECO:0000313" key="3">
    <source>
        <dbReference type="Proteomes" id="UP000266177"/>
    </source>
</evidence>
<name>A0A3A3GGU8_PANTH</name>
<dbReference type="EMBL" id="QYZD01000026">
    <property type="protein sequence ID" value="RJG21224.1"/>
    <property type="molecule type" value="Genomic_DNA"/>
</dbReference>
<organism evidence="2 3">
    <name type="scientific">Paenibacillus thiaminolyticus</name>
    <name type="common">Bacillus thiaminolyticus</name>
    <dbReference type="NCBI Taxonomy" id="49283"/>
    <lineage>
        <taxon>Bacteria</taxon>
        <taxon>Bacillati</taxon>
        <taxon>Bacillota</taxon>
        <taxon>Bacilli</taxon>
        <taxon>Bacillales</taxon>
        <taxon>Paenibacillaceae</taxon>
        <taxon>Paenibacillus</taxon>
    </lineage>
</organism>
<keyword evidence="1" id="KW-0472">Membrane</keyword>
<feature type="transmembrane region" description="Helical" evidence="1">
    <location>
        <begin position="104"/>
        <end position="125"/>
    </location>
</feature>
<dbReference type="Proteomes" id="UP000266177">
    <property type="component" value="Unassembled WGS sequence"/>
</dbReference>
<dbReference type="OrthoDB" id="2381657at2"/>
<evidence type="ECO:0000256" key="1">
    <source>
        <dbReference type="SAM" id="Phobius"/>
    </source>
</evidence>
<dbReference type="RefSeq" id="WP_119795650.1">
    <property type="nucleotide sequence ID" value="NZ_CP114031.1"/>
</dbReference>
<accession>A0A3A3GGU8</accession>
<keyword evidence="1" id="KW-1133">Transmembrane helix</keyword>
<proteinExistence type="predicted"/>
<dbReference type="Pfam" id="PF12670">
    <property type="entry name" value="DUF3792"/>
    <property type="match status" value="1"/>
</dbReference>